<dbReference type="Proteomes" id="UP000823388">
    <property type="component" value="Chromosome 6N"/>
</dbReference>
<proteinExistence type="predicted"/>
<name>A0A8T0R0A6_PANVG</name>
<reference evidence="2" key="1">
    <citation type="submission" date="2020-05" db="EMBL/GenBank/DDBJ databases">
        <title>WGS assembly of Panicum virgatum.</title>
        <authorList>
            <person name="Lovell J.T."/>
            <person name="Jenkins J."/>
            <person name="Shu S."/>
            <person name="Juenger T.E."/>
            <person name="Schmutz J."/>
        </authorList>
    </citation>
    <scope>NUCLEOTIDE SEQUENCE</scope>
    <source>
        <strain evidence="2">AP13</strain>
    </source>
</reference>
<dbReference type="PANTHER" id="PTHR33170:SF22">
    <property type="entry name" value="OS10G0417100 PROTEIN"/>
    <property type="match status" value="1"/>
</dbReference>
<sequence>MLRGKASTAIISVINGTLSAKEIEAEFRRIVGSDVWKWNARQIADGKFTMRFPNSKMVSNYSQFKLEMKTSNVQLLIEPWCSSIGAKGQLQQGWFRVRGIPTDQRNLRTIAKIGGLVGKTISIDEKTRYSHEFVRIKIACKDIYAIPETVESTLGVFIYDFAFELEEDAEQKEHRLKSGVKIHEYEPQPSPKKQNMDYYTI</sequence>
<evidence type="ECO:0000313" key="2">
    <source>
        <dbReference type="EMBL" id="KAG2578941.1"/>
    </source>
</evidence>
<keyword evidence="3" id="KW-1185">Reference proteome</keyword>
<evidence type="ECO:0008006" key="4">
    <source>
        <dbReference type="Google" id="ProtNLM"/>
    </source>
</evidence>
<dbReference type="EMBL" id="CM029048">
    <property type="protein sequence ID" value="KAG2578941.1"/>
    <property type="molecule type" value="Genomic_DNA"/>
</dbReference>
<gene>
    <name evidence="2" type="ORF">PVAP13_6NG168315</name>
</gene>
<comment type="caution">
    <text evidence="2">The sequence shown here is derived from an EMBL/GenBank/DDBJ whole genome shotgun (WGS) entry which is preliminary data.</text>
</comment>
<accession>A0A8T0R0A6</accession>
<organism evidence="2 3">
    <name type="scientific">Panicum virgatum</name>
    <name type="common">Blackwell switchgrass</name>
    <dbReference type="NCBI Taxonomy" id="38727"/>
    <lineage>
        <taxon>Eukaryota</taxon>
        <taxon>Viridiplantae</taxon>
        <taxon>Streptophyta</taxon>
        <taxon>Embryophyta</taxon>
        <taxon>Tracheophyta</taxon>
        <taxon>Spermatophyta</taxon>
        <taxon>Magnoliopsida</taxon>
        <taxon>Liliopsida</taxon>
        <taxon>Poales</taxon>
        <taxon>Poaceae</taxon>
        <taxon>PACMAD clade</taxon>
        <taxon>Panicoideae</taxon>
        <taxon>Panicodae</taxon>
        <taxon>Paniceae</taxon>
        <taxon>Panicinae</taxon>
        <taxon>Panicum</taxon>
        <taxon>Panicum sect. Hiantes</taxon>
    </lineage>
</organism>
<dbReference type="PANTHER" id="PTHR33170">
    <property type="entry name" value="DUF4283 DOMAIN-CONTAINING PROTEIN-RELATED"/>
    <property type="match status" value="1"/>
</dbReference>
<evidence type="ECO:0000313" key="3">
    <source>
        <dbReference type="Proteomes" id="UP000823388"/>
    </source>
</evidence>
<protein>
    <recommendedName>
        <fullName evidence="4">DUF4283 domain-containing protein</fullName>
    </recommendedName>
</protein>
<dbReference type="AlphaFoldDB" id="A0A8T0R0A6"/>
<evidence type="ECO:0000256" key="1">
    <source>
        <dbReference type="SAM" id="MobiDB-lite"/>
    </source>
</evidence>
<feature type="region of interest" description="Disordered" evidence="1">
    <location>
        <begin position="180"/>
        <end position="201"/>
    </location>
</feature>